<feature type="domain" description="RING-type" evidence="6">
    <location>
        <begin position="57"/>
        <end position="100"/>
    </location>
</feature>
<dbReference type="InterPro" id="IPR058746">
    <property type="entry name" value="Znf_RING-type_Topors"/>
</dbReference>
<dbReference type="Pfam" id="PF13639">
    <property type="entry name" value="zf-RING_2"/>
    <property type="match status" value="1"/>
</dbReference>
<dbReference type="SUPFAM" id="SSF57850">
    <property type="entry name" value="RING/U-box"/>
    <property type="match status" value="1"/>
</dbReference>
<evidence type="ECO:0000313" key="7">
    <source>
        <dbReference type="EMBL" id="KAL0389299.1"/>
    </source>
</evidence>
<dbReference type="Gene3D" id="3.30.40.10">
    <property type="entry name" value="Zinc/RING finger domain, C3HC4 (zinc finger)"/>
    <property type="match status" value="1"/>
</dbReference>
<reference evidence="7" key="1">
    <citation type="submission" date="2020-06" db="EMBL/GenBank/DDBJ databases">
        <authorList>
            <person name="Li T."/>
            <person name="Hu X."/>
            <person name="Zhang T."/>
            <person name="Song X."/>
            <person name="Zhang H."/>
            <person name="Dai N."/>
            <person name="Sheng W."/>
            <person name="Hou X."/>
            <person name="Wei L."/>
        </authorList>
    </citation>
    <scope>NUCLEOTIDE SEQUENCE</scope>
    <source>
        <strain evidence="7">KEN8</strain>
        <tissue evidence="7">Leaf</tissue>
    </source>
</reference>
<dbReference type="PROSITE" id="PS50089">
    <property type="entry name" value="ZF_RING_2"/>
    <property type="match status" value="1"/>
</dbReference>
<dbReference type="SMART" id="SM00184">
    <property type="entry name" value="RING"/>
    <property type="match status" value="1"/>
</dbReference>
<dbReference type="InterPro" id="IPR017907">
    <property type="entry name" value="Znf_RING_CS"/>
</dbReference>
<feature type="region of interest" description="Disordered" evidence="5">
    <location>
        <begin position="153"/>
        <end position="176"/>
    </location>
</feature>
<protein>
    <recommendedName>
        <fullName evidence="6">RING-type domain-containing protein</fullName>
    </recommendedName>
</protein>
<accession>A0AAW2SAV8</accession>
<name>A0AAW2SAV8_9LAMI</name>
<feature type="compositionally biased region" description="Acidic residues" evidence="5">
    <location>
        <begin position="153"/>
        <end position="162"/>
    </location>
</feature>
<feature type="compositionally biased region" description="Basic and acidic residues" evidence="5">
    <location>
        <begin position="588"/>
        <end position="597"/>
    </location>
</feature>
<dbReference type="PROSITE" id="PS00518">
    <property type="entry name" value="ZF_RING_1"/>
    <property type="match status" value="1"/>
</dbReference>
<organism evidence="7">
    <name type="scientific">Sesamum calycinum</name>
    <dbReference type="NCBI Taxonomy" id="2727403"/>
    <lineage>
        <taxon>Eukaryota</taxon>
        <taxon>Viridiplantae</taxon>
        <taxon>Streptophyta</taxon>
        <taxon>Embryophyta</taxon>
        <taxon>Tracheophyta</taxon>
        <taxon>Spermatophyta</taxon>
        <taxon>Magnoliopsida</taxon>
        <taxon>eudicotyledons</taxon>
        <taxon>Gunneridae</taxon>
        <taxon>Pentapetalae</taxon>
        <taxon>asterids</taxon>
        <taxon>lamiids</taxon>
        <taxon>Lamiales</taxon>
        <taxon>Pedaliaceae</taxon>
        <taxon>Sesamum</taxon>
    </lineage>
</organism>
<evidence type="ECO:0000256" key="1">
    <source>
        <dbReference type="ARBA" id="ARBA00022723"/>
    </source>
</evidence>
<dbReference type="GO" id="GO:0008270">
    <property type="term" value="F:zinc ion binding"/>
    <property type="evidence" value="ECO:0007669"/>
    <property type="project" value="UniProtKB-KW"/>
</dbReference>
<keyword evidence="1" id="KW-0479">Metal-binding</keyword>
<dbReference type="EMBL" id="JACGWM010000002">
    <property type="protein sequence ID" value="KAL0389299.1"/>
    <property type="molecule type" value="Genomic_DNA"/>
</dbReference>
<dbReference type="InterPro" id="IPR001841">
    <property type="entry name" value="Znf_RING"/>
</dbReference>
<evidence type="ECO:0000259" key="6">
    <source>
        <dbReference type="PROSITE" id="PS50089"/>
    </source>
</evidence>
<dbReference type="AlphaFoldDB" id="A0AAW2SAV8"/>
<evidence type="ECO:0000256" key="4">
    <source>
        <dbReference type="PROSITE-ProRule" id="PRU00175"/>
    </source>
</evidence>
<feature type="compositionally biased region" description="Polar residues" evidence="5">
    <location>
        <begin position="445"/>
        <end position="462"/>
    </location>
</feature>
<feature type="region of interest" description="Disordered" evidence="5">
    <location>
        <begin position="436"/>
        <end position="528"/>
    </location>
</feature>
<feature type="compositionally biased region" description="Basic and acidic residues" evidence="5">
    <location>
        <begin position="502"/>
        <end position="525"/>
    </location>
</feature>
<keyword evidence="2 4" id="KW-0863">Zinc-finger</keyword>
<evidence type="ECO:0000256" key="3">
    <source>
        <dbReference type="ARBA" id="ARBA00022833"/>
    </source>
</evidence>
<comment type="caution">
    <text evidence="7">The sequence shown here is derived from an EMBL/GenBank/DDBJ whole genome shotgun (WGS) entry which is preliminary data.</text>
</comment>
<gene>
    <name evidence="7" type="ORF">Scaly_0287000</name>
</gene>
<proteinExistence type="predicted"/>
<evidence type="ECO:0000256" key="5">
    <source>
        <dbReference type="SAM" id="MobiDB-lite"/>
    </source>
</evidence>
<feature type="compositionally biased region" description="Basic and acidic residues" evidence="5">
    <location>
        <begin position="463"/>
        <end position="478"/>
    </location>
</feature>
<feature type="compositionally biased region" description="Basic and acidic residues" evidence="5">
    <location>
        <begin position="571"/>
        <end position="580"/>
    </location>
</feature>
<dbReference type="PANTHER" id="PTHR31208:SF3">
    <property type="entry name" value="OS01G0953500 PROTEIN"/>
    <property type="match status" value="1"/>
</dbReference>
<evidence type="ECO:0000256" key="2">
    <source>
        <dbReference type="ARBA" id="ARBA00022771"/>
    </source>
</evidence>
<feature type="compositionally biased region" description="Polar residues" evidence="5">
    <location>
        <begin position="481"/>
        <end position="494"/>
    </location>
</feature>
<dbReference type="PANTHER" id="PTHR31208">
    <property type="entry name" value="EXPRESSED PROTEIN"/>
    <property type="match status" value="1"/>
</dbReference>
<reference evidence="7" key="2">
    <citation type="journal article" date="2024" name="Plant">
        <title>Genomic evolution and insights into agronomic trait innovations of Sesamum species.</title>
        <authorList>
            <person name="Miao H."/>
            <person name="Wang L."/>
            <person name="Qu L."/>
            <person name="Liu H."/>
            <person name="Sun Y."/>
            <person name="Le M."/>
            <person name="Wang Q."/>
            <person name="Wei S."/>
            <person name="Zheng Y."/>
            <person name="Lin W."/>
            <person name="Duan Y."/>
            <person name="Cao H."/>
            <person name="Xiong S."/>
            <person name="Wang X."/>
            <person name="Wei L."/>
            <person name="Li C."/>
            <person name="Ma Q."/>
            <person name="Ju M."/>
            <person name="Zhao R."/>
            <person name="Li G."/>
            <person name="Mu C."/>
            <person name="Tian Q."/>
            <person name="Mei H."/>
            <person name="Zhang T."/>
            <person name="Gao T."/>
            <person name="Zhang H."/>
        </authorList>
    </citation>
    <scope>NUCLEOTIDE SEQUENCE</scope>
    <source>
        <strain evidence="7">KEN8</strain>
    </source>
</reference>
<dbReference type="CDD" id="cd16574">
    <property type="entry name" value="RING-HC_Topors"/>
    <property type="match status" value="1"/>
</dbReference>
<keyword evidence="3" id="KW-0862">Zinc</keyword>
<sequence>MSSAPEIVGLELVQGLQDLAIHEQADMKENCTAAVEEINQGGCDTNNININNHHGVCAICLNKIVLQETALVKGCEHGYCVTCILRWASCKKEPTCPQCKHPFEFLHIHRALDGSIHDYMFEESVCLLLRAAWFKPLVEVEKEEVFEVEEYEYDDEEDDLDEAGPSHQHKKKETPAKELVGRRAKRALKREAADKAAAAKHQQLLVSRDCDYENLVISINDREPRWRSLRKQLLLEFHFFSGDQKSHPGCPESGLDEHGFLWMSMQNSLSLTIPMKSSQPGSSTVGAKNYMDDQLLGFALVPISSVSGKGKVTQDFDLSSTDLFHSPAGTIKLSLSLNAKTPLNNPLSVPFTDSVADSAATPELLLDKQIPDEYSRIEFPDMNIVNQNQQMVSEYFAKNGTLLRPWPEKPDGSFLHLGAAPDVPVEDYEMVGNSSDEYRADSVSPDGSIQNSGFLSSTMTSLSDDRNSADSMEKKSRFFTDFSTSPDNNASSVIAETPTSKKKNESSEEKEPNFSGKEEESKQELSKNPVSLVRNIKLEAEESAMQQQIVDMYMRSMQQFTESLAKMKLPMDLDKPHGDDQGDVIQNSDKKMEIEKKKKDNSRVFYGSRAFF</sequence>
<dbReference type="InterPro" id="IPR013083">
    <property type="entry name" value="Znf_RING/FYVE/PHD"/>
</dbReference>
<feature type="region of interest" description="Disordered" evidence="5">
    <location>
        <begin position="571"/>
        <end position="597"/>
    </location>
</feature>